<dbReference type="STRING" id="1330534.L323_19015"/>
<name>U4QWZ1_9FIRM</name>
<gene>
    <name evidence="1" type="ORF">L323_19015</name>
</gene>
<dbReference type="InterPro" id="IPR011051">
    <property type="entry name" value="RmlC_Cupin_sf"/>
</dbReference>
<organism evidence="1 2">
    <name type="scientific">Ruminiclostridium papyrosolvens C7</name>
    <dbReference type="NCBI Taxonomy" id="1330534"/>
    <lineage>
        <taxon>Bacteria</taxon>
        <taxon>Bacillati</taxon>
        <taxon>Bacillota</taxon>
        <taxon>Clostridia</taxon>
        <taxon>Eubacteriales</taxon>
        <taxon>Oscillospiraceae</taxon>
        <taxon>Ruminiclostridium</taxon>
    </lineage>
</organism>
<dbReference type="RefSeq" id="WP_020817162.1">
    <property type="nucleotide sequence ID" value="NZ_ATAY01000094.1"/>
</dbReference>
<accession>U4QWZ1</accession>
<evidence type="ECO:0000313" key="1">
    <source>
        <dbReference type="EMBL" id="EPR08048.1"/>
    </source>
</evidence>
<dbReference type="EMBL" id="ATAY01000094">
    <property type="protein sequence ID" value="EPR08048.1"/>
    <property type="molecule type" value="Genomic_DNA"/>
</dbReference>
<protein>
    <submittedName>
        <fullName evidence="1">Cupin</fullName>
    </submittedName>
</protein>
<dbReference type="AlphaFoldDB" id="U4QWZ1"/>
<dbReference type="PATRIC" id="fig|1330534.3.peg.3775"/>
<dbReference type="OrthoDB" id="6311549at2"/>
<dbReference type="Gene3D" id="2.60.120.10">
    <property type="entry name" value="Jelly Rolls"/>
    <property type="match status" value="1"/>
</dbReference>
<sequence>MELKNIQDSMVFNEKNLTKRILFANPKVLAFVLNLKAGQTLPVHKHENSELIYYVLTGSAQVRINDDVSEISFGSVGTASGQDDFSVPLVKEDLSLYVTISPNPSNEMYSKGID</sequence>
<dbReference type="Proteomes" id="UP000016860">
    <property type="component" value="Unassembled WGS sequence"/>
</dbReference>
<dbReference type="InterPro" id="IPR014710">
    <property type="entry name" value="RmlC-like_jellyroll"/>
</dbReference>
<evidence type="ECO:0000313" key="2">
    <source>
        <dbReference type="Proteomes" id="UP000016860"/>
    </source>
</evidence>
<reference evidence="1 2" key="1">
    <citation type="journal article" date="2013" name="Genome Announc.">
        <title>Draft Genome Sequence of the Cellulolytic Bacterium Clostridium papyrosolvens C7 (ATCC 700395).</title>
        <authorList>
            <person name="Zepeda V."/>
            <person name="Dassa B."/>
            <person name="Borovok I."/>
            <person name="Lamed R."/>
            <person name="Bayer E.A."/>
            <person name="Cate J.H."/>
        </authorList>
    </citation>
    <scope>NUCLEOTIDE SEQUENCE [LARGE SCALE GENOMIC DNA]</scope>
    <source>
        <strain evidence="1 2">C7</strain>
    </source>
</reference>
<dbReference type="SUPFAM" id="SSF51182">
    <property type="entry name" value="RmlC-like cupins"/>
    <property type="match status" value="1"/>
</dbReference>
<comment type="caution">
    <text evidence="1">The sequence shown here is derived from an EMBL/GenBank/DDBJ whole genome shotgun (WGS) entry which is preliminary data.</text>
</comment>
<proteinExistence type="predicted"/>